<dbReference type="RefSeq" id="WP_126462659.1">
    <property type="nucleotide sequence ID" value="NZ_AP018721.1"/>
</dbReference>
<comment type="caution">
    <text evidence="15">The sequence shown here is derived from an EMBL/GenBank/DDBJ whole genome shotgun (WGS) entry which is preliminary data.</text>
</comment>
<dbReference type="PROSITE" id="PS50052">
    <property type="entry name" value="GUANYLATE_KINASE_2"/>
    <property type="match status" value="1"/>
</dbReference>
<dbReference type="GO" id="GO:0005829">
    <property type="term" value="C:cytosol"/>
    <property type="evidence" value="ECO:0007669"/>
    <property type="project" value="TreeGrafter"/>
</dbReference>
<evidence type="ECO:0000256" key="1">
    <source>
        <dbReference type="ARBA" id="ARBA00003531"/>
    </source>
</evidence>
<comment type="catalytic activity">
    <reaction evidence="12 13">
        <text>GMP + ATP = GDP + ADP</text>
        <dbReference type="Rhea" id="RHEA:20780"/>
        <dbReference type="ChEBI" id="CHEBI:30616"/>
        <dbReference type="ChEBI" id="CHEBI:58115"/>
        <dbReference type="ChEBI" id="CHEBI:58189"/>
        <dbReference type="ChEBI" id="CHEBI:456216"/>
        <dbReference type="EC" id="2.7.4.8"/>
    </reaction>
</comment>
<dbReference type="PANTHER" id="PTHR23117:SF13">
    <property type="entry name" value="GUANYLATE KINASE"/>
    <property type="match status" value="1"/>
</dbReference>
<evidence type="ECO:0000256" key="9">
    <source>
        <dbReference type="ARBA" id="ARBA00022777"/>
    </source>
</evidence>
<name>A0A4R3JWP4_9PROT</name>
<dbReference type="InterPro" id="IPR008145">
    <property type="entry name" value="GK/Ca_channel_bsu"/>
</dbReference>
<keyword evidence="16" id="KW-1185">Reference proteome</keyword>
<proteinExistence type="inferred from homology"/>
<evidence type="ECO:0000256" key="2">
    <source>
        <dbReference type="ARBA" id="ARBA00004496"/>
    </source>
</evidence>
<evidence type="ECO:0000256" key="11">
    <source>
        <dbReference type="ARBA" id="ARBA00030128"/>
    </source>
</evidence>
<dbReference type="OrthoDB" id="9808150at2"/>
<dbReference type="Gene3D" id="3.40.50.300">
    <property type="entry name" value="P-loop containing nucleotide triphosphate hydrolases"/>
    <property type="match status" value="2"/>
</dbReference>
<evidence type="ECO:0000259" key="14">
    <source>
        <dbReference type="PROSITE" id="PS50052"/>
    </source>
</evidence>
<organism evidence="15 16">
    <name type="scientific">Sulfuritortus calidifontis</name>
    <dbReference type="NCBI Taxonomy" id="1914471"/>
    <lineage>
        <taxon>Bacteria</taxon>
        <taxon>Pseudomonadati</taxon>
        <taxon>Pseudomonadota</taxon>
        <taxon>Betaproteobacteria</taxon>
        <taxon>Nitrosomonadales</taxon>
        <taxon>Thiobacillaceae</taxon>
        <taxon>Sulfuritortus</taxon>
    </lineage>
</organism>
<dbReference type="FunFam" id="3.30.63.10:FF:000002">
    <property type="entry name" value="Guanylate kinase 1"/>
    <property type="match status" value="1"/>
</dbReference>
<protein>
    <recommendedName>
        <fullName evidence="5 13">Guanylate kinase</fullName>
        <ecNumber evidence="4 13">2.7.4.8</ecNumber>
    </recommendedName>
    <alternativeName>
        <fullName evidence="11 13">GMP kinase</fullName>
    </alternativeName>
</protein>
<evidence type="ECO:0000256" key="13">
    <source>
        <dbReference type="HAMAP-Rule" id="MF_00328"/>
    </source>
</evidence>
<dbReference type="InterPro" id="IPR027417">
    <property type="entry name" value="P-loop_NTPase"/>
</dbReference>
<feature type="binding site" evidence="13">
    <location>
        <begin position="10"/>
        <end position="17"/>
    </location>
    <ligand>
        <name>ATP</name>
        <dbReference type="ChEBI" id="CHEBI:30616"/>
    </ligand>
</feature>
<dbReference type="InterPro" id="IPR020590">
    <property type="entry name" value="Guanylate_kinase_CS"/>
</dbReference>
<dbReference type="GO" id="GO:0005524">
    <property type="term" value="F:ATP binding"/>
    <property type="evidence" value="ECO:0007669"/>
    <property type="project" value="UniProtKB-UniRule"/>
</dbReference>
<evidence type="ECO:0000313" key="15">
    <source>
        <dbReference type="EMBL" id="TCS72683.1"/>
    </source>
</evidence>
<dbReference type="Pfam" id="PF00625">
    <property type="entry name" value="Guanylate_kin"/>
    <property type="match status" value="1"/>
</dbReference>
<dbReference type="GO" id="GO:0004385">
    <property type="term" value="F:GMP kinase activity"/>
    <property type="evidence" value="ECO:0007669"/>
    <property type="project" value="UniProtKB-UniRule"/>
</dbReference>
<keyword evidence="8 13" id="KW-0547">Nucleotide-binding</keyword>
<dbReference type="HAMAP" id="MF_00328">
    <property type="entry name" value="Guanylate_kinase"/>
    <property type="match status" value="1"/>
</dbReference>
<gene>
    <name evidence="13" type="primary">gmk</name>
    <name evidence="15" type="ORF">EDC61_10497</name>
</gene>
<dbReference type="EMBL" id="SLZY01000004">
    <property type="protein sequence ID" value="TCS72683.1"/>
    <property type="molecule type" value="Genomic_DNA"/>
</dbReference>
<evidence type="ECO:0000256" key="4">
    <source>
        <dbReference type="ARBA" id="ARBA00012961"/>
    </source>
</evidence>
<keyword evidence="6 13" id="KW-0963">Cytoplasm</keyword>
<dbReference type="SMART" id="SM00072">
    <property type="entry name" value="GuKc"/>
    <property type="match status" value="1"/>
</dbReference>
<dbReference type="Proteomes" id="UP000295135">
    <property type="component" value="Unassembled WGS sequence"/>
</dbReference>
<dbReference type="PROSITE" id="PS00856">
    <property type="entry name" value="GUANYLATE_KINASE_1"/>
    <property type="match status" value="1"/>
</dbReference>
<keyword evidence="10 13" id="KW-0067">ATP-binding</keyword>
<dbReference type="NCBIfam" id="TIGR03263">
    <property type="entry name" value="guanyl_kin"/>
    <property type="match status" value="1"/>
</dbReference>
<dbReference type="InterPro" id="IPR017665">
    <property type="entry name" value="Guanylate_kinase"/>
</dbReference>
<evidence type="ECO:0000256" key="12">
    <source>
        <dbReference type="ARBA" id="ARBA00048594"/>
    </source>
</evidence>
<dbReference type="AlphaFoldDB" id="A0A4R3JWP4"/>
<keyword evidence="9 13" id="KW-0418">Kinase</keyword>
<dbReference type="FunFam" id="3.40.50.300:FF:000855">
    <property type="entry name" value="Guanylate kinase"/>
    <property type="match status" value="1"/>
</dbReference>
<evidence type="ECO:0000256" key="5">
    <source>
        <dbReference type="ARBA" id="ARBA00016296"/>
    </source>
</evidence>
<evidence type="ECO:0000256" key="3">
    <source>
        <dbReference type="ARBA" id="ARBA00005790"/>
    </source>
</evidence>
<evidence type="ECO:0000256" key="10">
    <source>
        <dbReference type="ARBA" id="ARBA00022840"/>
    </source>
</evidence>
<evidence type="ECO:0000256" key="8">
    <source>
        <dbReference type="ARBA" id="ARBA00022741"/>
    </source>
</evidence>
<comment type="function">
    <text evidence="1 13">Essential for recycling GMP and indirectly, cGMP.</text>
</comment>
<dbReference type="EC" id="2.7.4.8" evidence="4 13"/>
<dbReference type="CDD" id="cd00071">
    <property type="entry name" value="GMPK"/>
    <property type="match status" value="1"/>
</dbReference>
<dbReference type="InterPro" id="IPR008144">
    <property type="entry name" value="Guanylate_kin-like_dom"/>
</dbReference>
<comment type="similarity">
    <text evidence="3 13">Belongs to the guanylate kinase family.</text>
</comment>
<comment type="subcellular location">
    <subcellularLocation>
        <location evidence="2 13">Cytoplasm</location>
    </subcellularLocation>
</comment>
<dbReference type="Gene3D" id="3.30.63.10">
    <property type="entry name" value="Guanylate Kinase phosphate binding domain"/>
    <property type="match status" value="1"/>
</dbReference>
<evidence type="ECO:0000256" key="6">
    <source>
        <dbReference type="ARBA" id="ARBA00022490"/>
    </source>
</evidence>
<sequence>MQGNLFIISAPSGAGKSSLVKAMLEADPQLKLSISYTTRAPRPGEVNGREYHFVSRAQFQAMLERNEFLESAEVYGNWYGTSQVWLQNEMQAGRDIILEIDWQGAAQVRKLFPETVSIFILPPSIEELQKRLAGRNQDSEEVIARRVAAAREDISHALEFDYIVVNDRFEVALQDLLAIVRSLRLNTAKQGQRQAALLASFGIAR</sequence>
<dbReference type="SUPFAM" id="SSF52540">
    <property type="entry name" value="P-loop containing nucleoside triphosphate hydrolases"/>
    <property type="match status" value="1"/>
</dbReference>
<evidence type="ECO:0000256" key="7">
    <source>
        <dbReference type="ARBA" id="ARBA00022679"/>
    </source>
</evidence>
<dbReference type="PANTHER" id="PTHR23117">
    <property type="entry name" value="GUANYLATE KINASE-RELATED"/>
    <property type="match status" value="1"/>
</dbReference>
<accession>A0A4R3JWP4</accession>
<keyword evidence="7 13" id="KW-0808">Transferase</keyword>
<reference evidence="15 16" key="1">
    <citation type="submission" date="2019-03" db="EMBL/GenBank/DDBJ databases">
        <title>Genomic Encyclopedia of Type Strains, Phase IV (KMG-IV): sequencing the most valuable type-strain genomes for metagenomic binning, comparative biology and taxonomic classification.</title>
        <authorList>
            <person name="Goeker M."/>
        </authorList>
    </citation>
    <scope>NUCLEOTIDE SEQUENCE [LARGE SCALE GENOMIC DNA]</scope>
    <source>
        <strain evidence="15 16">DSM 103923</strain>
    </source>
</reference>
<evidence type="ECO:0000313" key="16">
    <source>
        <dbReference type="Proteomes" id="UP000295135"/>
    </source>
</evidence>
<feature type="domain" description="Guanylate kinase-like" evidence="14">
    <location>
        <begin position="3"/>
        <end position="181"/>
    </location>
</feature>